<feature type="compositionally biased region" description="Polar residues" evidence="8">
    <location>
        <begin position="1934"/>
        <end position="1944"/>
    </location>
</feature>
<evidence type="ECO:0000256" key="8">
    <source>
        <dbReference type="SAM" id="MobiDB-lite"/>
    </source>
</evidence>
<dbReference type="PROSITE" id="PS50102">
    <property type="entry name" value="RRM"/>
    <property type="match status" value="1"/>
</dbReference>
<dbReference type="InterPro" id="IPR000731">
    <property type="entry name" value="SSD"/>
</dbReference>
<dbReference type="InterPro" id="IPR000742">
    <property type="entry name" value="EGF"/>
</dbReference>
<gene>
    <name evidence="13" type="ORF">PGLA1383_LOCUS42058</name>
</gene>
<dbReference type="InterPro" id="IPR042480">
    <property type="entry name" value="DISP3"/>
</dbReference>
<keyword evidence="9" id="KW-0812">Transmembrane</keyword>
<evidence type="ECO:0000259" key="10">
    <source>
        <dbReference type="PROSITE" id="PS50026"/>
    </source>
</evidence>
<dbReference type="EMBL" id="CAJNNV010028544">
    <property type="protein sequence ID" value="CAE8624975.1"/>
    <property type="molecule type" value="Genomic_DNA"/>
</dbReference>
<dbReference type="CDD" id="cd00055">
    <property type="entry name" value="EGF_Lam"/>
    <property type="match status" value="1"/>
</dbReference>
<feature type="domain" description="RRM" evidence="11">
    <location>
        <begin position="2090"/>
        <end position="2165"/>
    </location>
</feature>
<feature type="disulfide bond" evidence="6">
    <location>
        <begin position="1444"/>
        <end position="1454"/>
    </location>
</feature>
<dbReference type="PROSITE" id="PS01186">
    <property type="entry name" value="EGF_2"/>
    <property type="match status" value="1"/>
</dbReference>
<comment type="caution">
    <text evidence="13">The sequence shown here is derived from an EMBL/GenBank/DDBJ whole genome shotgun (WGS) entry which is preliminary data.</text>
</comment>
<feature type="transmembrane region" description="Helical" evidence="9">
    <location>
        <begin position="1768"/>
        <end position="1789"/>
    </location>
</feature>
<feature type="domain" description="EGF-like" evidence="10">
    <location>
        <begin position="1440"/>
        <end position="1473"/>
    </location>
</feature>
<evidence type="ECO:0000256" key="5">
    <source>
        <dbReference type="ARBA" id="ARBA00023242"/>
    </source>
</evidence>
<feature type="transmembrane region" description="Helical" evidence="9">
    <location>
        <begin position="1697"/>
        <end position="1717"/>
    </location>
</feature>
<dbReference type="PROSITE" id="PS50156">
    <property type="entry name" value="SSD"/>
    <property type="match status" value="1"/>
</dbReference>
<comment type="subcellular location">
    <subcellularLocation>
        <location evidence="1">Nucleus</location>
    </subcellularLocation>
</comment>
<feature type="transmembrane region" description="Helical" evidence="9">
    <location>
        <begin position="483"/>
        <end position="509"/>
    </location>
</feature>
<feature type="transmembrane region" description="Helical" evidence="9">
    <location>
        <begin position="652"/>
        <end position="673"/>
    </location>
</feature>
<dbReference type="GO" id="GO:0005737">
    <property type="term" value="C:cytoplasm"/>
    <property type="evidence" value="ECO:0007669"/>
    <property type="project" value="TreeGrafter"/>
</dbReference>
<dbReference type="CDD" id="cd12241">
    <property type="entry name" value="RRM_SF3B14"/>
    <property type="match status" value="1"/>
</dbReference>
<feature type="transmembrane region" description="Helical" evidence="9">
    <location>
        <begin position="435"/>
        <end position="456"/>
    </location>
</feature>
<comment type="caution">
    <text evidence="6">Lacks conserved residue(s) required for the propagation of feature annotation.</text>
</comment>
<feature type="transmembrane region" description="Helical" evidence="9">
    <location>
        <begin position="1801"/>
        <end position="1825"/>
    </location>
</feature>
<feature type="compositionally biased region" description="Gly residues" evidence="8">
    <location>
        <begin position="1954"/>
        <end position="1963"/>
    </location>
</feature>
<feature type="region of interest" description="Disordered" evidence="8">
    <location>
        <begin position="1128"/>
        <end position="1159"/>
    </location>
</feature>
<dbReference type="Gene3D" id="1.20.1640.10">
    <property type="entry name" value="Multidrug efflux transporter AcrB transmembrane domain"/>
    <property type="match status" value="2"/>
</dbReference>
<dbReference type="Pfam" id="PF12349">
    <property type="entry name" value="Sterol-sensing"/>
    <property type="match status" value="1"/>
</dbReference>
<feature type="domain" description="SSD" evidence="12">
    <location>
        <begin position="442"/>
        <end position="537"/>
    </location>
</feature>
<dbReference type="InterPro" id="IPR002049">
    <property type="entry name" value="LE_dom"/>
</dbReference>
<dbReference type="SUPFAM" id="SSF82866">
    <property type="entry name" value="Multidrug efflux transporter AcrB transmembrane domain"/>
    <property type="match status" value="2"/>
</dbReference>
<dbReference type="Gene3D" id="3.30.70.330">
    <property type="match status" value="1"/>
</dbReference>
<evidence type="ECO:0000256" key="2">
    <source>
        <dbReference type="ARBA" id="ARBA00022664"/>
    </source>
</evidence>
<proteinExistence type="predicted"/>
<evidence type="ECO:0000256" key="9">
    <source>
        <dbReference type="SAM" id="Phobius"/>
    </source>
</evidence>
<feature type="transmembrane region" description="Helical" evidence="9">
    <location>
        <begin position="404"/>
        <end position="423"/>
    </location>
</feature>
<evidence type="ECO:0000259" key="12">
    <source>
        <dbReference type="PROSITE" id="PS50156"/>
    </source>
</evidence>
<dbReference type="PANTHER" id="PTHR46687:SF1">
    <property type="entry name" value="PROTEIN DISPATCHED HOMOLOG 3"/>
    <property type="match status" value="1"/>
</dbReference>
<evidence type="ECO:0000256" key="4">
    <source>
        <dbReference type="ARBA" id="ARBA00023187"/>
    </source>
</evidence>
<dbReference type="GO" id="GO:0003723">
    <property type="term" value="F:RNA binding"/>
    <property type="evidence" value="ECO:0007669"/>
    <property type="project" value="UniProtKB-UniRule"/>
</dbReference>
<dbReference type="Gene3D" id="2.10.25.10">
    <property type="entry name" value="Laminin"/>
    <property type="match status" value="1"/>
</dbReference>
<dbReference type="InterPro" id="IPR035979">
    <property type="entry name" value="RBD_domain_sf"/>
</dbReference>
<dbReference type="PANTHER" id="PTHR46687">
    <property type="entry name" value="PROTEIN DISPATCHED HOMOLOG 3"/>
    <property type="match status" value="1"/>
</dbReference>
<organism evidence="13 14">
    <name type="scientific">Polarella glacialis</name>
    <name type="common">Dinoflagellate</name>
    <dbReference type="NCBI Taxonomy" id="89957"/>
    <lineage>
        <taxon>Eukaryota</taxon>
        <taxon>Sar</taxon>
        <taxon>Alveolata</taxon>
        <taxon>Dinophyceae</taxon>
        <taxon>Suessiales</taxon>
        <taxon>Suessiaceae</taxon>
        <taxon>Polarella</taxon>
    </lineage>
</organism>
<sequence>MVEKTEIPALVLFAVACLLLLGQIFAVIFHRIKRHTSRNPLLQFTGPYQLWVKLLINYPCLVLLLSLAVPLGFSVTGIYASGWTVDIDLDFEGYLRPELDIQYYQDVTDEASAYEREKIGDRRRRGHLFANWDFATAKAAAAEAAEAAALNSSNNLSATNSSANNSSSSRRLQEAVQRSSQRWVLQLFYQALDPESGGPGIFTKEALAEMKSFEQRLKGLAAYPDYCRQRYTVGVCDEPYSASNIFFTVPNLTNASQSGTVSVVYDGSGALADIPTVLRGFLRDGVSWWTDKDFSAINLKSQYTRASFYGGWPLQGFLDIDDRSAKQNELTGKFMNRLFEDLLIKVDKPGDDRLPLKHMMVTWYESSFLQDLEIMYYLKHDLIWASGTIVVVSLLVLLRLQNIFIGTCCSLGVLFSFTTSYYFHYVVMGYQKLSVLDFISLFLIVGIAADDILLLFNTYSLASSILGAGATPRQKMAWAYKDAASAMLVTTVTTMGSFYSNCFSVVTVVRRFGFFMGTLTLVNYLLVLTIFPASILVNDLYIIPCIARCCCCCRARKTVDPDDPDTVGLPLSDVPPELVGRSTSKVSGGSFGANPVVEGYRVAKRAQRAAGGFARRTGSGQIKHGAYEEDNLELIERCMAKALSPAIYHCRWLLLLTSLALSGFFMYLAYAGFKMSTGDLEIFDQDVNLGRLAKLRKEVFPATSSADLNLALSYAPPATVVRAPVCPSLPNGTVCGGPTGACDYSKGKCTCIPNWVGPGCSVPEVPGAMTVVLGSPAPAPAGAWSYLHVLASPALTAVPTTLSPVQVTLLNLRNYGDQDVDWAATLNVGQKFPAWMSASPLGGQLDQRRFVNSQDASLPGWQDIAAVLQLAGKSASWSASLQLVLNSTGFRSDGSPAPPSTVPVAVAIVTPPALAGLSVVPERMLAPTSETLNMTPAFSLMNGFGQAASVNLWPSMPTVAYNVSLPYEVASVKLQFAAYSTEVIYVAGINQGASGAGVSQEIPINVFAPEQTTLTVLAVWSPLNRDVSTTYQVLVSRLPDPLTPPTTTTTTTSTSTVWVLLDSIEGSIFVAAADCTVLDTVSGRRELAKGMAAEAQVAVSSITLSVRCLPRRRLSALGSEAAADDWADSAVSVGGEGEGEGAGTGEGPAPLGTASRSQQRSLQGTESTILYYQILGGPSGGPESEAVVANIKAATTTSMGQAFQSALDEGTMQLSVDSCPDFTSNPDAESWVAEALAETTGATLSQVFVSLSCGNSTTVDVSYEIFVSGDEGGSRRLLSGASPGFLPEGPGSASLKLLSDASQLQLRPWRRLAFDVSSVAAALSGTTANSMASKIRKAMTKAGVSAGGLAVTNLPAPVVAVVTSTTVTTATSTRASPDVCGGPQAGSCEFFVPTPANDSLLLLSKSSWCLNNGSCQEGVQSLDSQWGCACPSTHFGLRCETRNCPGNCSFSGDCDQATGFCKCYKGYTGSDCGVVPPKFVPITNCIKVSLVWGVKGWERGNTSKPEYDESFDLLAPETQAWLKRACQLARANDALQVRSEVACWIEAFDFFVGATGGAFPVVEPGLASQALQAFMHRGEVATAGFLAGFIYDVSTEGEDFKGRPKFARLQLKSNLEANAATEPRQQLREAWEAFAKELNEDPARPGQAGSAPVLMVSGTWSQMEMESQVLGSTLTAFAGSMLISLLAVSLFTRNILLATYVCLNILLVVGMLSGFLLNIMQYEFGVVEAIGATIFVGMTQVDYCLHLAHGYHEAEGETAAQKMKQSLVFLGPSIMGGALTTIAGCCFLIPCKILFFRKLGVVLVSNSIFSVTFTFTFLAPLFFIAGPVKLQGTLFGCFGAFIGENIEGPVGSGRRMADADDENNPRMAEYDVGTELPASSPPLRDRGEGSDLPDAEPVEVADLGIGFGSPSEVSVIGDIGQVSCTDFLLEGDPQSPQASCQRPESPQVAKMDFGAGGGDGGRGPSNSAAQQFSSLCPAASVAEGEFVVEGLVWFSFGFADDVELGREVRLSAAATCGSLQRPRRFLWALPEAPLELEGGRRTSSRPDPSVKTLDPKSSSEPQFWALAQMELAADRCGGAVRVQKEPKVNRILYVRNLPYKISADELYDIFGKYGSIRQIRRGSGPETKGTAFVVYDDIYDAKNAMDHLSGFNVAGRYLVLLFYNPTKMQSKVDARSKREDIDKLKRKYGVE</sequence>
<feature type="transmembrane region" description="Helical" evidence="9">
    <location>
        <begin position="1729"/>
        <end position="1748"/>
    </location>
</feature>
<keyword evidence="9" id="KW-1133">Transmembrane helix</keyword>
<dbReference type="InterPro" id="IPR012677">
    <property type="entry name" value="Nucleotide-bd_a/b_plait_sf"/>
</dbReference>
<evidence type="ECO:0000259" key="11">
    <source>
        <dbReference type="PROSITE" id="PS50102"/>
    </source>
</evidence>
<dbReference type="Pfam" id="PF00076">
    <property type="entry name" value="RRM_1"/>
    <property type="match status" value="1"/>
</dbReference>
<name>A0A813GQ64_POLGL</name>
<keyword evidence="6" id="KW-0245">EGF-like domain</keyword>
<dbReference type="GO" id="GO:0006397">
    <property type="term" value="P:mRNA processing"/>
    <property type="evidence" value="ECO:0007669"/>
    <property type="project" value="UniProtKB-KW"/>
</dbReference>
<reference evidence="13" key="1">
    <citation type="submission" date="2021-02" db="EMBL/GenBank/DDBJ databases">
        <authorList>
            <person name="Dougan E. K."/>
            <person name="Rhodes N."/>
            <person name="Thang M."/>
            <person name="Chan C."/>
        </authorList>
    </citation>
    <scope>NUCLEOTIDE SEQUENCE</scope>
</reference>
<dbReference type="FunFam" id="3.30.70.330:FF:000604">
    <property type="entry name" value="Splicing factor 3B, subunit 6"/>
    <property type="match status" value="1"/>
</dbReference>
<keyword evidence="4" id="KW-0508">mRNA splicing</keyword>
<dbReference type="InterPro" id="IPR034150">
    <property type="entry name" value="SF3B6_RRM"/>
</dbReference>
<feature type="region of interest" description="Disordered" evidence="8">
    <location>
        <begin position="1932"/>
        <end position="1970"/>
    </location>
</feature>
<dbReference type="InterPro" id="IPR000504">
    <property type="entry name" value="RRM_dom"/>
</dbReference>
<dbReference type="GO" id="GO:0005634">
    <property type="term" value="C:nucleus"/>
    <property type="evidence" value="ECO:0007669"/>
    <property type="project" value="UniProtKB-SubCell"/>
</dbReference>
<evidence type="ECO:0000256" key="6">
    <source>
        <dbReference type="PROSITE-ProRule" id="PRU00076"/>
    </source>
</evidence>
<feature type="transmembrane region" description="Helical" evidence="9">
    <location>
        <begin position="382"/>
        <end position="398"/>
    </location>
</feature>
<evidence type="ECO:0000256" key="1">
    <source>
        <dbReference type="ARBA" id="ARBA00004123"/>
    </source>
</evidence>
<dbReference type="SMART" id="SM00360">
    <property type="entry name" value="RRM"/>
    <property type="match status" value="1"/>
</dbReference>
<feature type="region of interest" description="Disordered" evidence="8">
    <location>
        <begin position="1872"/>
        <end position="1895"/>
    </location>
</feature>
<dbReference type="SUPFAM" id="SSF54928">
    <property type="entry name" value="RNA-binding domain, RBD"/>
    <property type="match status" value="1"/>
</dbReference>
<evidence type="ECO:0000313" key="14">
    <source>
        <dbReference type="Proteomes" id="UP000654075"/>
    </source>
</evidence>
<keyword evidence="5" id="KW-0539">Nucleus</keyword>
<feature type="transmembrane region" description="Helical" evidence="9">
    <location>
        <begin position="50"/>
        <end position="73"/>
    </location>
</feature>
<accession>A0A813GQ64</accession>
<dbReference type="PROSITE" id="PS51257">
    <property type="entry name" value="PROKAR_LIPOPROTEIN"/>
    <property type="match status" value="1"/>
</dbReference>
<feature type="transmembrane region" description="Helical" evidence="9">
    <location>
        <begin position="521"/>
        <end position="543"/>
    </location>
</feature>
<dbReference type="PROSITE" id="PS50026">
    <property type="entry name" value="EGF_3"/>
    <property type="match status" value="1"/>
</dbReference>
<feature type="disulfide bond" evidence="6">
    <location>
        <begin position="1463"/>
        <end position="1472"/>
    </location>
</feature>
<protein>
    <recommendedName>
        <fullName evidence="15">SSD domain-containing protein</fullName>
    </recommendedName>
</protein>
<dbReference type="PROSITE" id="PS00022">
    <property type="entry name" value="EGF_1"/>
    <property type="match status" value="1"/>
</dbReference>
<feature type="compositionally biased region" description="Gly residues" evidence="8">
    <location>
        <begin position="1134"/>
        <end position="1146"/>
    </location>
</feature>
<dbReference type="OrthoDB" id="429851at2759"/>
<dbReference type="GO" id="GO:0008380">
    <property type="term" value="P:RNA splicing"/>
    <property type="evidence" value="ECO:0007669"/>
    <property type="project" value="UniProtKB-KW"/>
</dbReference>
<evidence type="ECO:0008006" key="15">
    <source>
        <dbReference type="Google" id="ProtNLM"/>
    </source>
</evidence>
<feature type="region of interest" description="Disordered" evidence="8">
    <location>
        <begin position="2036"/>
        <end position="2058"/>
    </location>
</feature>
<keyword evidence="9" id="KW-0472">Membrane</keyword>
<dbReference type="InterPro" id="IPR053958">
    <property type="entry name" value="HMGCR/SNAP/NPC1-like_SSD"/>
</dbReference>
<keyword evidence="6" id="KW-1015">Disulfide bond</keyword>
<evidence type="ECO:0000256" key="7">
    <source>
        <dbReference type="PROSITE-ProRule" id="PRU00176"/>
    </source>
</evidence>
<keyword evidence="2" id="KW-0507">mRNA processing</keyword>
<keyword evidence="3 7" id="KW-0694">RNA-binding</keyword>
<dbReference type="Proteomes" id="UP000654075">
    <property type="component" value="Unassembled WGS sequence"/>
</dbReference>
<evidence type="ECO:0000256" key="3">
    <source>
        <dbReference type="ARBA" id="ARBA00022884"/>
    </source>
</evidence>
<evidence type="ECO:0000313" key="13">
    <source>
        <dbReference type="EMBL" id="CAE8624975.1"/>
    </source>
</evidence>
<keyword evidence="14" id="KW-1185">Reference proteome</keyword>